<reference evidence="6 7" key="1">
    <citation type="journal article" date="2015" name="Genome Announc.">
        <title>Expanding the biotechnology potential of lactobacilli through comparative genomics of 213 strains and associated genera.</title>
        <authorList>
            <person name="Sun Z."/>
            <person name="Harris H.M."/>
            <person name="McCann A."/>
            <person name="Guo C."/>
            <person name="Argimon S."/>
            <person name="Zhang W."/>
            <person name="Yang X."/>
            <person name="Jeffery I.B."/>
            <person name="Cooney J.C."/>
            <person name="Kagawa T.F."/>
            <person name="Liu W."/>
            <person name="Song Y."/>
            <person name="Salvetti E."/>
            <person name="Wrobel A."/>
            <person name="Rasinkangas P."/>
            <person name="Parkhill J."/>
            <person name="Rea M.C."/>
            <person name="O'Sullivan O."/>
            <person name="Ritari J."/>
            <person name="Douillard F.P."/>
            <person name="Paul Ross R."/>
            <person name="Yang R."/>
            <person name="Briner A.E."/>
            <person name="Felis G.E."/>
            <person name="de Vos W.M."/>
            <person name="Barrangou R."/>
            <person name="Klaenhammer T.R."/>
            <person name="Caufield P.W."/>
            <person name="Cui Y."/>
            <person name="Zhang H."/>
            <person name="O'Toole P.W."/>
        </authorList>
    </citation>
    <scope>NUCLEOTIDE SEQUENCE [LARGE SCALE GENOMIC DNA]</scope>
    <source>
        <strain evidence="6 7">DSM 23365</strain>
    </source>
</reference>
<dbReference type="GO" id="GO:0005737">
    <property type="term" value="C:cytoplasm"/>
    <property type="evidence" value="ECO:0007669"/>
    <property type="project" value="UniProtKB-SubCell"/>
</dbReference>
<dbReference type="OrthoDB" id="9793681at2"/>
<evidence type="ECO:0000256" key="2">
    <source>
        <dbReference type="ARBA" id="ARBA00022490"/>
    </source>
</evidence>
<evidence type="ECO:0000256" key="4">
    <source>
        <dbReference type="ARBA" id="ARBA00022845"/>
    </source>
</evidence>
<dbReference type="GO" id="GO:0017148">
    <property type="term" value="P:negative regulation of translation"/>
    <property type="evidence" value="ECO:0007669"/>
    <property type="project" value="UniProtKB-UniRule"/>
</dbReference>
<dbReference type="HAMAP" id="MF_01477">
    <property type="entry name" value="Iojap_RsfS"/>
    <property type="match status" value="1"/>
</dbReference>
<dbReference type="Proteomes" id="UP000051442">
    <property type="component" value="Unassembled WGS sequence"/>
</dbReference>
<evidence type="ECO:0000313" key="7">
    <source>
        <dbReference type="Proteomes" id="UP000051442"/>
    </source>
</evidence>
<dbReference type="InterPro" id="IPR004394">
    <property type="entry name" value="Iojap/RsfS/C7orf30"/>
</dbReference>
<evidence type="ECO:0000256" key="1">
    <source>
        <dbReference type="ARBA" id="ARBA00010574"/>
    </source>
</evidence>
<proteinExistence type="inferred from homology"/>
<comment type="caution">
    <text evidence="6">The sequence shown here is derived from an EMBL/GenBank/DDBJ whole genome shotgun (WGS) entry which is preliminary data.</text>
</comment>
<dbReference type="PANTHER" id="PTHR21043:SF0">
    <property type="entry name" value="MITOCHONDRIAL ASSEMBLY OF RIBOSOMAL LARGE SUBUNIT PROTEIN 1"/>
    <property type="match status" value="1"/>
</dbReference>
<dbReference type="STRING" id="1423804.FD14_GL001670"/>
<dbReference type="GO" id="GO:0090071">
    <property type="term" value="P:negative regulation of ribosome biogenesis"/>
    <property type="evidence" value="ECO:0007669"/>
    <property type="project" value="UniProtKB-UniRule"/>
</dbReference>
<keyword evidence="2 5" id="KW-0963">Cytoplasm</keyword>
<comment type="subunit">
    <text evidence="5">Interacts with ribosomal protein uL14 (rplN).</text>
</comment>
<gene>
    <name evidence="5" type="primary">rsfS</name>
    <name evidence="6" type="ORF">FD14_GL001670</name>
</gene>
<dbReference type="Gene3D" id="3.30.460.10">
    <property type="entry name" value="Beta Polymerase, domain 2"/>
    <property type="match status" value="1"/>
</dbReference>
<comment type="similarity">
    <text evidence="1 5">Belongs to the Iojap/RsfS family.</text>
</comment>
<dbReference type="NCBIfam" id="TIGR00090">
    <property type="entry name" value="rsfS_iojap_ybeB"/>
    <property type="match status" value="1"/>
</dbReference>
<dbReference type="GO" id="GO:0042256">
    <property type="term" value="P:cytosolic ribosome assembly"/>
    <property type="evidence" value="ECO:0007669"/>
    <property type="project" value="UniProtKB-UniRule"/>
</dbReference>
<organism evidence="6 7">
    <name type="scientific">Secundilactobacillus similis DSM 23365 = JCM 2765</name>
    <dbReference type="NCBI Taxonomy" id="1423804"/>
    <lineage>
        <taxon>Bacteria</taxon>
        <taxon>Bacillati</taxon>
        <taxon>Bacillota</taxon>
        <taxon>Bacilli</taxon>
        <taxon>Lactobacillales</taxon>
        <taxon>Lactobacillaceae</taxon>
        <taxon>Secundilactobacillus</taxon>
    </lineage>
</organism>
<comment type="function">
    <text evidence="5">Functions as a ribosomal silencing factor. Interacts with ribosomal protein uL14 (rplN), blocking formation of intersubunit bridge B8. Prevents association of the 30S and 50S ribosomal subunits and the formation of functional ribosomes, thus repressing translation.</text>
</comment>
<keyword evidence="4 5" id="KW-0810">Translation regulation</keyword>
<sequence>MDSKQILEIAVKAASDKRAENLMALDMQGVSLITDYFLITDATSGRQVQAITDSVQEAAENAGITVKRIEGRDAARWVLIDLGDVMVHVFQTEERSHYNLEKLWSDAPLVDLTDWVEA</sequence>
<dbReference type="AlphaFoldDB" id="A0A0R2F0C6"/>
<accession>A0A0R2F0C6</accession>
<dbReference type="RefSeq" id="WP_054737249.1">
    <property type="nucleotide sequence ID" value="NZ_AYZM01000135.1"/>
</dbReference>
<dbReference type="Pfam" id="PF02410">
    <property type="entry name" value="RsfS"/>
    <property type="match status" value="1"/>
</dbReference>
<dbReference type="FunFam" id="3.30.460.10:FF:000015">
    <property type="entry name" value="Ribosomal silencing factor RsfS"/>
    <property type="match status" value="1"/>
</dbReference>
<dbReference type="SUPFAM" id="SSF81301">
    <property type="entry name" value="Nucleotidyltransferase"/>
    <property type="match status" value="1"/>
</dbReference>
<name>A0A0R2F0C6_9LACO</name>
<dbReference type="PATRIC" id="fig|1423804.4.peg.1801"/>
<evidence type="ECO:0000256" key="3">
    <source>
        <dbReference type="ARBA" id="ARBA00022491"/>
    </source>
</evidence>
<dbReference type="EMBL" id="AYZM01000135">
    <property type="protein sequence ID" value="KRN19685.1"/>
    <property type="molecule type" value="Genomic_DNA"/>
</dbReference>
<dbReference type="InterPro" id="IPR043519">
    <property type="entry name" value="NT_sf"/>
</dbReference>
<keyword evidence="7" id="KW-1185">Reference proteome</keyword>
<evidence type="ECO:0000313" key="6">
    <source>
        <dbReference type="EMBL" id="KRN19685.1"/>
    </source>
</evidence>
<keyword evidence="3 5" id="KW-0678">Repressor</keyword>
<dbReference type="PANTHER" id="PTHR21043">
    <property type="entry name" value="IOJAP SUPERFAMILY ORTHOLOG"/>
    <property type="match status" value="1"/>
</dbReference>
<dbReference type="GO" id="GO:0043023">
    <property type="term" value="F:ribosomal large subunit binding"/>
    <property type="evidence" value="ECO:0007669"/>
    <property type="project" value="TreeGrafter"/>
</dbReference>
<evidence type="ECO:0000256" key="5">
    <source>
        <dbReference type="HAMAP-Rule" id="MF_01477"/>
    </source>
</evidence>
<comment type="subcellular location">
    <subcellularLocation>
        <location evidence="5">Cytoplasm</location>
    </subcellularLocation>
</comment>
<protein>
    <recommendedName>
        <fullName evidence="5">Ribosomal silencing factor RsfS</fullName>
    </recommendedName>
</protein>